<accession>A0A1V4T0Z8</accession>
<dbReference type="SUPFAM" id="SSF47413">
    <property type="entry name" value="lambda repressor-like DNA-binding domains"/>
    <property type="match status" value="1"/>
</dbReference>
<dbReference type="Gene3D" id="1.10.260.40">
    <property type="entry name" value="lambda repressor-like DNA-binding domains"/>
    <property type="match status" value="1"/>
</dbReference>
<dbReference type="CDD" id="cd00093">
    <property type="entry name" value="HTH_XRE"/>
    <property type="match status" value="1"/>
</dbReference>
<dbReference type="InterPro" id="IPR001387">
    <property type="entry name" value="Cro/C1-type_HTH"/>
</dbReference>
<dbReference type="Pfam" id="PF01381">
    <property type="entry name" value="HTH_3"/>
    <property type="match status" value="1"/>
</dbReference>
<dbReference type="AlphaFoldDB" id="A0A1V4T0Z8"/>
<gene>
    <name evidence="3" type="ORF">CLTHE_01980</name>
</gene>
<dbReference type="RefSeq" id="WP_080021595.1">
    <property type="nucleotide sequence ID" value="NZ_LTAY01000010.1"/>
</dbReference>
<dbReference type="OrthoDB" id="48775at2"/>
<evidence type="ECO:0000313" key="3">
    <source>
        <dbReference type="EMBL" id="OPX50897.1"/>
    </source>
</evidence>
<evidence type="ECO:0000313" key="4">
    <source>
        <dbReference type="Proteomes" id="UP000191448"/>
    </source>
</evidence>
<protein>
    <submittedName>
        <fullName evidence="3">Antitoxin HipB</fullName>
    </submittedName>
</protein>
<name>A0A1V4T0Z8_9CLOT</name>
<dbReference type="PANTHER" id="PTHR46558:SF4">
    <property type="entry name" value="DNA-BIDING PHAGE PROTEIN"/>
    <property type="match status" value="1"/>
</dbReference>
<feature type="domain" description="HTH cro/C1-type" evidence="2">
    <location>
        <begin position="5"/>
        <end position="60"/>
    </location>
</feature>
<dbReference type="EMBL" id="LTAY01000010">
    <property type="protein sequence ID" value="OPX50897.1"/>
    <property type="molecule type" value="Genomic_DNA"/>
</dbReference>
<dbReference type="SMART" id="SM00530">
    <property type="entry name" value="HTH_XRE"/>
    <property type="match status" value="1"/>
</dbReference>
<sequence>MNLNIKMTRIKRGIKQEELSKMIGVSRSKLSMLENGNFSNLTYPLMFKISKALGVSVQELFFDKEN</sequence>
<reference evidence="3 4" key="1">
    <citation type="submission" date="2016-02" db="EMBL/GenBank/DDBJ databases">
        <title>Genome sequence of Clostridium thermobutyricum DSM 4928.</title>
        <authorList>
            <person name="Poehlein A."/>
            <person name="Daniel R."/>
        </authorList>
    </citation>
    <scope>NUCLEOTIDE SEQUENCE [LARGE SCALE GENOMIC DNA]</scope>
    <source>
        <strain evidence="3 4">DSM 4928</strain>
    </source>
</reference>
<dbReference type="GO" id="GO:0003677">
    <property type="term" value="F:DNA binding"/>
    <property type="evidence" value="ECO:0007669"/>
    <property type="project" value="UniProtKB-KW"/>
</dbReference>
<dbReference type="PANTHER" id="PTHR46558">
    <property type="entry name" value="TRACRIPTIONAL REGULATORY PROTEIN-RELATED-RELATED"/>
    <property type="match status" value="1"/>
</dbReference>
<keyword evidence="1" id="KW-0238">DNA-binding</keyword>
<evidence type="ECO:0000256" key="1">
    <source>
        <dbReference type="ARBA" id="ARBA00023125"/>
    </source>
</evidence>
<evidence type="ECO:0000259" key="2">
    <source>
        <dbReference type="PROSITE" id="PS50943"/>
    </source>
</evidence>
<dbReference type="Proteomes" id="UP000191448">
    <property type="component" value="Unassembled WGS sequence"/>
</dbReference>
<dbReference type="InterPro" id="IPR010982">
    <property type="entry name" value="Lambda_DNA-bd_dom_sf"/>
</dbReference>
<comment type="caution">
    <text evidence="3">The sequence shown here is derived from an EMBL/GenBank/DDBJ whole genome shotgun (WGS) entry which is preliminary data.</text>
</comment>
<organism evidence="3 4">
    <name type="scientific">Clostridium thermobutyricum DSM 4928</name>
    <dbReference type="NCBI Taxonomy" id="1121339"/>
    <lineage>
        <taxon>Bacteria</taxon>
        <taxon>Bacillati</taxon>
        <taxon>Bacillota</taxon>
        <taxon>Clostridia</taxon>
        <taxon>Eubacteriales</taxon>
        <taxon>Clostridiaceae</taxon>
        <taxon>Clostridium</taxon>
    </lineage>
</organism>
<dbReference type="PROSITE" id="PS50943">
    <property type="entry name" value="HTH_CROC1"/>
    <property type="match status" value="1"/>
</dbReference>
<proteinExistence type="predicted"/>